<gene>
    <name evidence="2" type="ORF">QTP81_00690</name>
</gene>
<dbReference type="RefSeq" id="WP_289363026.1">
    <property type="nucleotide sequence ID" value="NZ_JAUCBP010000001.1"/>
</dbReference>
<feature type="signal peptide" evidence="1">
    <location>
        <begin position="1"/>
        <end position="24"/>
    </location>
</feature>
<dbReference type="Proteomes" id="UP001234343">
    <property type="component" value="Unassembled WGS sequence"/>
</dbReference>
<keyword evidence="3" id="KW-1185">Reference proteome</keyword>
<protein>
    <recommendedName>
        <fullName evidence="4">Secreted protein</fullName>
    </recommendedName>
</protein>
<accession>A0ABT7SSE8</accession>
<comment type="caution">
    <text evidence="2">The sequence shown here is derived from an EMBL/GenBank/DDBJ whole genome shotgun (WGS) entry which is preliminary data.</text>
</comment>
<evidence type="ECO:0000313" key="2">
    <source>
        <dbReference type="EMBL" id="MDM7859118.1"/>
    </source>
</evidence>
<proteinExistence type="predicted"/>
<keyword evidence="1" id="KW-0732">Signal</keyword>
<evidence type="ECO:0000256" key="1">
    <source>
        <dbReference type="SAM" id="SignalP"/>
    </source>
</evidence>
<feature type="chain" id="PRO_5046194141" description="Secreted protein" evidence="1">
    <location>
        <begin position="25"/>
        <end position="103"/>
    </location>
</feature>
<organism evidence="2 3">
    <name type="scientific">Alteromonas arenosi</name>
    <dbReference type="NCBI Taxonomy" id="3055817"/>
    <lineage>
        <taxon>Bacteria</taxon>
        <taxon>Pseudomonadati</taxon>
        <taxon>Pseudomonadota</taxon>
        <taxon>Gammaproteobacteria</taxon>
        <taxon>Alteromonadales</taxon>
        <taxon>Alteromonadaceae</taxon>
        <taxon>Alteromonas/Salinimonas group</taxon>
        <taxon>Alteromonas</taxon>
    </lineage>
</organism>
<sequence length="103" mass="11598">MKTHHTVTIPLLLSLLAQTAAVSAQEPMQCIENPERELACEHLIIKKTAPNILRDTPLETPTVCICVADFMPDENATEMPEEAEQWLSNWGLTKQDLIALLRY</sequence>
<reference evidence="2 3" key="1">
    <citation type="submission" date="2023-06" db="EMBL/GenBank/DDBJ databases">
        <title>Alteromonas sp. ASW11-36 isolated from intertidal sand.</title>
        <authorList>
            <person name="Li Y."/>
        </authorList>
    </citation>
    <scope>NUCLEOTIDE SEQUENCE [LARGE SCALE GENOMIC DNA]</scope>
    <source>
        <strain evidence="2 3">ASW11-36</strain>
    </source>
</reference>
<dbReference type="EMBL" id="JAUCBP010000001">
    <property type="protein sequence ID" value="MDM7859118.1"/>
    <property type="molecule type" value="Genomic_DNA"/>
</dbReference>
<evidence type="ECO:0008006" key="4">
    <source>
        <dbReference type="Google" id="ProtNLM"/>
    </source>
</evidence>
<evidence type="ECO:0000313" key="3">
    <source>
        <dbReference type="Proteomes" id="UP001234343"/>
    </source>
</evidence>
<name>A0ABT7SSE8_9ALTE</name>